<accession>A0A834Z0F8</accession>
<feature type="compositionally biased region" description="Polar residues" evidence="1">
    <location>
        <begin position="70"/>
        <end position="79"/>
    </location>
</feature>
<keyword evidence="3" id="KW-1185">Reference proteome</keyword>
<comment type="caution">
    <text evidence="2">The sequence shown here is derived from an EMBL/GenBank/DDBJ whole genome shotgun (WGS) entry which is preliminary data.</text>
</comment>
<organism evidence="2 3">
    <name type="scientific">Tetracentron sinense</name>
    <name type="common">Spur-leaf</name>
    <dbReference type="NCBI Taxonomy" id="13715"/>
    <lineage>
        <taxon>Eukaryota</taxon>
        <taxon>Viridiplantae</taxon>
        <taxon>Streptophyta</taxon>
        <taxon>Embryophyta</taxon>
        <taxon>Tracheophyta</taxon>
        <taxon>Spermatophyta</taxon>
        <taxon>Magnoliopsida</taxon>
        <taxon>Trochodendrales</taxon>
        <taxon>Trochodendraceae</taxon>
        <taxon>Tetracentron</taxon>
    </lineage>
</organism>
<dbReference type="Proteomes" id="UP000655225">
    <property type="component" value="Unassembled WGS sequence"/>
</dbReference>
<dbReference type="InterPro" id="IPR040381">
    <property type="entry name" value="At4g14450-like"/>
</dbReference>
<sequence>MALWSRRSISSSHQQPDSASHSSAPSAEKLPDASLLLNSPAFSSHHMSGSDHSSRVAAAMAESSSRKRVSNGSASSSTRIKVPRGTLPRSRNVQDTVAGLLVPPQLNGRSNVVTEDISKLFVKRHADPSSQ</sequence>
<dbReference type="EMBL" id="JABCRI010000013">
    <property type="protein sequence ID" value="KAF8395798.1"/>
    <property type="molecule type" value="Genomic_DNA"/>
</dbReference>
<proteinExistence type="predicted"/>
<dbReference type="OMA" id="RINAFHE"/>
<reference evidence="2 3" key="1">
    <citation type="submission" date="2020-04" db="EMBL/GenBank/DDBJ databases">
        <title>Plant Genome Project.</title>
        <authorList>
            <person name="Zhang R.-G."/>
        </authorList>
    </citation>
    <scope>NUCLEOTIDE SEQUENCE [LARGE SCALE GENOMIC DNA]</scope>
    <source>
        <strain evidence="2">YNK0</strain>
        <tissue evidence="2">Leaf</tissue>
    </source>
</reference>
<feature type="region of interest" description="Disordered" evidence="1">
    <location>
        <begin position="1"/>
        <end position="91"/>
    </location>
</feature>
<dbReference type="PANTHER" id="PTHR33912">
    <property type="entry name" value="OS01G0939400 PROTEIN"/>
    <property type="match status" value="1"/>
</dbReference>
<dbReference type="OrthoDB" id="1935372at2759"/>
<evidence type="ECO:0000313" key="2">
    <source>
        <dbReference type="EMBL" id="KAF8395798.1"/>
    </source>
</evidence>
<feature type="compositionally biased region" description="Low complexity" evidence="1">
    <location>
        <begin position="8"/>
        <end position="26"/>
    </location>
</feature>
<name>A0A834Z0F8_TETSI</name>
<gene>
    <name evidence="2" type="ORF">HHK36_019752</name>
</gene>
<protein>
    <submittedName>
        <fullName evidence="2">Uncharacterized protein</fullName>
    </submittedName>
</protein>
<evidence type="ECO:0000313" key="3">
    <source>
        <dbReference type="Proteomes" id="UP000655225"/>
    </source>
</evidence>
<dbReference type="PANTHER" id="PTHR33912:SF3">
    <property type="entry name" value="OS01G0939400 PROTEIN"/>
    <property type="match status" value="1"/>
</dbReference>
<dbReference type="AlphaFoldDB" id="A0A834Z0F8"/>
<evidence type="ECO:0000256" key="1">
    <source>
        <dbReference type="SAM" id="MobiDB-lite"/>
    </source>
</evidence>